<feature type="compositionally biased region" description="Basic residues" evidence="8">
    <location>
        <begin position="687"/>
        <end position="700"/>
    </location>
</feature>
<organism evidence="9 10">
    <name type="scientific">Discostella pseudostelligera</name>
    <dbReference type="NCBI Taxonomy" id="259834"/>
    <lineage>
        <taxon>Eukaryota</taxon>
        <taxon>Sar</taxon>
        <taxon>Stramenopiles</taxon>
        <taxon>Ochrophyta</taxon>
        <taxon>Bacillariophyta</taxon>
        <taxon>Coscinodiscophyceae</taxon>
        <taxon>Thalassiosirophycidae</taxon>
        <taxon>Stephanodiscales</taxon>
        <taxon>Stephanodiscaceae</taxon>
        <taxon>Discostella</taxon>
    </lineage>
</organism>
<dbReference type="Proteomes" id="UP001530293">
    <property type="component" value="Unassembled WGS sequence"/>
</dbReference>
<feature type="compositionally biased region" description="Low complexity" evidence="8">
    <location>
        <begin position="676"/>
        <end position="686"/>
    </location>
</feature>
<evidence type="ECO:0000256" key="6">
    <source>
        <dbReference type="ARBA" id="ARBA00023132"/>
    </source>
</evidence>
<evidence type="ECO:0000256" key="1">
    <source>
        <dbReference type="ARBA" id="ARBA00004567"/>
    </source>
</evidence>
<evidence type="ECO:0000256" key="3">
    <source>
        <dbReference type="ARBA" id="ARBA00022816"/>
    </source>
</evidence>
<dbReference type="InterPro" id="IPR024882">
    <property type="entry name" value="NUP58/p45/49"/>
</dbReference>
<protein>
    <submittedName>
        <fullName evidence="9">Uncharacterized protein</fullName>
    </submittedName>
</protein>
<keyword evidence="6" id="KW-0906">Nuclear pore complex</keyword>
<dbReference type="InterPro" id="IPR025574">
    <property type="entry name" value="Nucleoporin_FG_rpt"/>
</dbReference>
<dbReference type="GO" id="GO:0005643">
    <property type="term" value="C:nuclear pore"/>
    <property type="evidence" value="ECO:0007669"/>
    <property type="project" value="UniProtKB-SubCell"/>
</dbReference>
<dbReference type="GO" id="GO:0051028">
    <property type="term" value="P:mRNA transport"/>
    <property type="evidence" value="ECO:0007669"/>
    <property type="project" value="UniProtKB-KW"/>
</dbReference>
<feature type="compositionally biased region" description="Polar residues" evidence="8">
    <location>
        <begin position="262"/>
        <end position="279"/>
    </location>
</feature>
<evidence type="ECO:0000313" key="9">
    <source>
        <dbReference type="EMBL" id="KAL3764307.1"/>
    </source>
</evidence>
<sequence>MAFSFGAPAPATAGGFSFGGGGAAPAPATSSSSLFGGGGGGGGLFGAPAPAASTSSGGLFGSSNAAPAPAAGGGGLFGSTPAPSLGGGGLFGSSSAPAPAGGGGGLFGSTASAAPSTTGLFGSTPAPATGGLFGSTSAPATGGGLFSSAPAPATGGLFGAPAPAPASGGLFGTVPSMQQQQQQQQQQLQQEQHFSGNTPYAQLPEHAKRAIDQIYQLMMQHRRTLASVKTMAPALLREEDSGNLSPADAAAGSPARRPVPSTRASSLRKTTTDPSNEPLPQQMVSLQTQIQALLQSAESNLTEARQLKARAGEAVAQAKMHGAWPIENVAARRGVVLSSIKGILNDYANINAQTSASGTSRGGTPASSLNLSGMANIDAIALQQIMDIRAARVDRIEPMPSPYLWEVLNNFEQRVAMAQRDVEAVRTRLMIAEESESAHTMGGTSMLLANAGGDLNVMASLMLNAAKGGAFEVDAAPLSTRLVALARSQNDSFLRIAAQAARAHEGLEEMKVRYQRYCQSTKGGYYQDPFLKADVEEFSREREMQQRIMLEQLATASPLTAATAAVVGTAASSAAPPASSAGLFGQPAPAPAMGGLFGSPAPAPSSTGGLFGAPAPGLFGSTATPAPAPLGGGLGLSTPAPSTGGSLFGGTPAPAPAAGGLFGSSTPATSEGLFGAAPTTPASTLAPRKKSATRSGGRRR</sequence>
<accession>A0ABD3MKZ6</accession>
<dbReference type="Pfam" id="PF13634">
    <property type="entry name" value="Nucleoporin_FG"/>
    <property type="match status" value="2"/>
</dbReference>
<keyword evidence="4" id="KW-0653">Protein transport</keyword>
<feature type="region of interest" description="Disordered" evidence="8">
    <location>
        <begin position="622"/>
        <end position="700"/>
    </location>
</feature>
<proteinExistence type="predicted"/>
<evidence type="ECO:0000256" key="2">
    <source>
        <dbReference type="ARBA" id="ARBA00022448"/>
    </source>
</evidence>
<keyword evidence="3" id="KW-0509">mRNA transport</keyword>
<dbReference type="EMBL" id="JALLBG020000108">
    <property type="protein sequence ID" value="KAL3764307.1"/>
    <property type="molecule type" value="Genomic_DNA"/>
</dbReference>
<feature type="compositionally biased region" description="Low complexity" evidence="8">
    <location>
        <begin position="156"/>
        <end position="168"/>
    </location>
</feature>
<dbReference type="AlphaFoldDB" id="A0ABD3MKZ6"/>
<dbReference type="PANTHER" id="PTHR13437">
    <property type="entry name" value="NUCLEOPORIN P58/P45 NUCLEOPORIN-LIKE PROTEIN 1"/>
    <property type="match status" value="1"/>
</dbReference>
<evidence type="ECO:0000313" key="10">
    <source>
        <dbReference type="Proteomes" id="UP001530293"/>
    </source>
</evidence>
<feature type="region of interest" description="Disordered" evidence="8">
    <location>
        <begin position="156"/>
        <end position="192"/>
    </location>
</feature>
<keyword evidence="7" id="KW-0539">Nucleus</keyword>
<evidence type="ECO:0000256" key="7">
    <source>
        <dbReference type="ARBA" id="ARBA00023242"/>
    </source>
</evidence>
<name>A0ABD3MKZ6_9STRA</name>
<evidence type="ECO:0000256" key="4">
    <source>
        <dbReference type="ARBA" id="ARBA00022927"/>
    </source>
</evidence>
<comment type="subcellular location">
    <subcellularLocation>
        <location evidence="1">Nucleus</location>
        <location evidence="1">Nuclear pore complex</location>
    </subcellularLocation>
</comment>
<gene>
    <name evidence="9" type="ORF">ACHAWU_004119</name>
</gene>
<evidence type="ECO:0000256" key="5">
    <source>
        <dbReference type="ARBA" id="ARBA00023010"/>
    </source>
</evidence>
<dbReference type="PANTHER" id="PTHR13437:SF2">
    <property type="entry name" value="NUCLEOPORIN P58_P45"/>
    <property type="match status" value="1"/>
</dbReference>
<feature type="compositionally biased region" description="Low complexity" evidence="8">
    <location>
        <begin position="649"/>
        <end position="659"/>
    </location>
</feature>
<keyword evidence="10" id="KW-1185">Reference proteome</keyword>
<dbReference type="GO" id="GO:0015031">
    <property type="term" value="P:protein transport"/>
    <property type="evidence" value="ECO:0007669"/>
    <property type="project" value="UniProtKB-KW"/>
</dbReference>
<comment type="caution">
    <text evidence="9">The sequence shown here is derived from an EMBL/GenBank/DDBJ whole genome shotgun (WGS) entry which is preliminary data.</text>
</comment>
<dbReference type="Gene3D" id="6.10.140.1350">
    <property type="match status" value="1"/>
</dbReference>
<keyword evidence="2" id="KW-0813">Transport</keyword>
<keyword evidence="5" id="KW-0811">Translocation</keyword>
<feature type="region of interest" description="Disordered" evidence="8">
    <location>
        <begin position="239"/>
        <end position="279"/>
    </location>
</feature>
<reference evidence="9 10" key="1">
    <citation type="submission" date="2024-10" db="EMBL/GenBank/DDBJ databases">
        <title>Updated reference genomes for cyclostephanoid diatoms.</title>
        <authorList>
            <person name="Roberts W.R."/>
            <person name="Alverson A.J."/>
        </authorList>
    </citation>
    <scope>NUCLEOTIDE SEQUENCE [LARGE SCALE GENOMIC DNA]</scope>
    <source>
        <strain evidence="9 10">AJA232-27</strain>
    </source>
</reference>
<evidence type="ECO:0000256" key="8">
    <source>
        <dbReference type="SAM" id="MobiDB-lite"/>
    </source>
</evidence>
<feature type="compositionally biased region" description="Low complexity" evidence="8">
    <location>
        <begin position="178"/>
        <end position="192"/>
    </location>
</feature>